<dbReference type="InterPro" id="IPR014001">
    <property type="entry name" value="Helicase_ATP-bd"/>
</dbReference>
<feature type="domain" description="Helicase ATP-binding" evidence="19">
    <location>
        <begin position="36"/>
        <end position="212"/>
    </location>
</feature>
<evidence type="ECO:0000256" key="13">
    <source>
        <dbReference type="ARBA" id="ARBA00023204"/>
    </source>
</evidence>
<evidence type="ECO:0000256" key="2">
    <source>
        <dbReference type="ARBA" id="ARBA00001947"/>
    </source>
</evidence>
<evidence type="ECO:0000256" key="11">
    <source>
        <dbReference type="ARBA" id="ARBA00023125"/>
    </source>
</evidence>
<dbReference type="GO" id="GO:0006310">
    <property type="term" value="P:DNA recombination"/>
    <property type="evidence" value="ECO:0007669"/>
    <property type="project" value="UniProtKB-UniRule"/>
</dbReference>
<dbReference type="InterPro" id="IPR011545">
    <property type="entry name" value="DEAD/DEAH_box_helicase_dom"/>
</dbReference>
<dbReference type="GO" id="GO:0009432">
    <property type="term" value="P:SOS response"/>
    <property type="evidence" value="ECO:0007669"/>
    <property type="project" value="UniProtKB-UniRule"/>
</dbReference>
<evidence type="ECO:0000256" key="16">
    <source>
        <dbReference type="NCBIfam" id="TIGR01389"/>
    </source>
</evidence>
<dbReference type="EC" id="5.6.2.4" evidence="16"/>
<keyword evidence="14" id="KW-0413">Isomerase</keyword>
<dbReference type="OrthoDB" id="9763310at2"/>
<dbReference type="Proteomes" id="UP000239576">
    <property type="component" value="Unassembled WGS sequence"/>
</dbReference>
<dbReference type="PANTHER" id="PTHR13710">
    <property type="entry name" value="DNA HELICASE RECQ FAMILY MEMBER"/>
    <property type="match status" value="1"/>
</dbReference>
<dbReference type="PROSITE" id="PS51192">
    <property type="entry name" value="HELICASE_ATP_BIND_1"/>
    <property type="match status" value="1"/>
</dbReference>
<feature type="region of interest" description="Disordered" evidence="17">
    <location>
        <begin position="632"/>
        <end position="652"/>
    </location>
</feature>
<evidence type="ECO:0000256" key="9">
    <source>
        <dbReference type="ARBA" id="ARBA00022833"/>
    </source>
</evidence>
<dbReference type="InterPro" id="IPR018982">
    <property type="entry name" value="RQC_domain"/>
</dbReference>
<dbReference type="GO" id="GO:0009378">
    <property type="term" value="F:four-way junction helicase activity"/>
    <property type="evidence" value="ECO:0007669"/>
    <property type="project" value="TreeGrafter"/>
</dbReference>
<gene>
    <name evidence="21" type="primary">recQ</name>
    <name evidence="21" type="ORF">C7B82_18355</name>
</gene>
<dbReference type="FunFam" id="3.40.50.300:FF:000296">
    <property type="entry name" value="ATP-dependent DNA helicase RecQ"/>
    <property type="match status" value="1"/>
</dbReference>
<keyword evidence="10" id="KW-0067">ATP-binding</keyword>
<dbReference type="Gene3D" id="1.10.10.1390">
    <property type="entry name" value="ATP-dependent DNA helicase RecQ"/>
    <property type="match status" value="1"/>
</dbReference>
<evidence type="ECO:0000256" key="17">
    <source>
        <dbReference type="SAM" id="MobiDB-lite"/>
    </source>
</evidence>
<dbReference type="Pfam" id="PF14493">
    <property type="entry name" value="HTH_40"/>
    <property type="match status" value="1"/>
</dbReference>
<accession>A0A2T1E266</accession>
<dbReference type="CDD" id="cd18794">
    <property type="entry name" value="SF2_C_RecQ"/>
    <property type="match status" value="1"/>
</dbReference>
<dbReference type="Pfam" id="PF00570">
    <property type="entry name" value="HRDC"/>
    <property type="match status" value="1"/>
</dbReference>
<dbReference type="GO" id="GO:0016787">
    <property type="term" value="F:hydrolase activity"/>
    <property type="evidence" value="ECO:0007669"/>
    <property type="project" value="UniProtKB-KW"/>
</dbReference>
<dbReference type="Gene3D" id="3.40.50.300">
    <property type="entry name" value="P-loop containing nucleotide triphosphate hydrolases"/>
    <property type="match status" value="2"/>
</dbReference>
<evidence type="ECO:0000256" key="6">
    <source>
        <dbReference type="ARBA" id="ARBA00022763"/>
    </source>
</evidence>
<dbReference type="InterPro" id="IPR027417">
    <property type="entry name" value="P-loop_NTPase"/>
</dbReference>
<sequence>MTVSIPYSTTQFASLEQALKHYFGYDSFRPGQRQIIEYTLHDRDLLVIMPTGGGKSLCFQLPALLKEGVMIVVSPLIALMQDQVQALQNNGIPATLLNSSIGFGESQSRQAAILDRKIKLVYVAPERLLSESFLGFMDQVKARVGISAFAIDEAHCVSEWGHDFRPEYRQLQRLRQRYQNDDRVIPILALTATATERVRHDILGQLELQDPHVHVASFNRPNLYYEVRPKGSQKQAYVELFQQVQQTQGAGIIYCLSRKRVDEVTARLQQDGISALPYHAGLSDAVRRENQDKFIRDDARVMVATVAFGMGINKPDVRFVIHYDLPRNIEGYYQESGRAGRDGEPSRCTLFYGAGDIKTVEFLIAQKVDPASGEPLEEEQRIATQQLRRVINYAEATECRRTIQLGYFGEDFPGNCGTCDNCCHPKPIEDWTLEAQKFLSCVARFAQRDQRFGLNHTIDVLRGSKNDRVLKNGHDKLSTYGIGKDRSAEQWRLLGRSLIHQRLLDETSDGYSMLQLNDLSWDILRKQRSVMVAIDPVKPGDVLAPSKVDAAEVEALYDRLQKLRKHLADEQSVPPYVVFPNSSLRSMATAQPQTLAQFAKISGVGSRKLAQYSEPFITEIRAFRTERGLPLQTETGTVPQATPSTAPPTRASETQLQTLALYQEGLEPADIAERRNFRLGTIMSHLAELLELGYPIDLDDLVPLDRQDKIMHAINTVGPDALGSIREHLGEMYGYDEIRLVRSRWRRETA</sequence>
<comment type="cofactor">
    <cofactor evidence="2">
        <name>Zn(2+)</name>
        <dbReference type="ChEBI" id="CHEBI:29105"/>
    </cofactor>
</comment>
<keyword evidence="22" id="KW-1185">Reference proteome</keyword>
<evidence type="ECO:0000256" key="14">
    <source>
        <dbReference type="ARBA" id="ARBA00023235"/>
    </source>
</evidence>
<dbReference type="InterPro" id="IPR029491">
    <property type="entry name" value="Helicase_HTH"/>
</dbReference>
<feature type="compositionally biased region" description="Polar residues" evidence="17">
    <location>
        <begin position="632"/>
        <end position="644"/>
    </location>
</feature>
<dbReference type="PROSITE" id="PS50967">
    <property type="entry name" value="HRDC"/>
    <property type="match status" value="1"/>
</dbReference>
<dbReference type="CDD" id="cd17920">
    <property type="entry name" value="DEXHc_RecQ"/>
    <property type="match status" value="1"/>
</dbReference>
<dbReference type="PROSITE" id="PS51194">
    <property type="entry name" value="HELICASE_CTER"/>
    <property type="match status" value="1"/>
</dbReference>
<dbReference type="SUPFAM" id="SSF52540">
    <property type="entry name" value="P-loop containing nucleoside triphosphate hydrolases"/>
    <property type="match status" value="2"/>
</dbReference>
<feature type="domain" description="HRDC" evidence="18">
    <location>
        <begin position="550"/>
        <end position="630"/>
    </location>
</feature>
<feature type="domain" description="Helicase C-terminal" evidence="20">
    <location>
        <begin position="232"/>
        <end position="391"/>
    </location>
</feature>
<evidence type="ECO:0000259" key="19">
    <source>
        <dbReference type="PROSITE" id="PS51192"/>
    </source>
</evidence>
<dbReference type="InterPro" id="IPR044876">
    <property type="entry name" value="HRDC_dom_sf"/>
</dbReference>
<protein>
    <recommendedName>
        <fullName evidence="16">DNA helicase RecQ</fullName>
        <ecNumber evidence="16">5.6.2.4</ecNumber>
    </recommendedName>
</protein>
<dbReference type="GO" id="GO:0006281">
    <property type="term" value="P:DNA repair"/>
    <property type="evidence" value="ECO:0007669"/>
    <property type="project" value="UniProtKB-KW"/>
</dbReference>
<evidence type="ECO:0000256" key="15">
    <source>
        <dbReference type="ARBA" id="ARBA00034617"/>
    </source>
</evidence>
<dbReference type="AlphaFoldDB" id="A0A2T1E266"/>
<dbReference type="GO" id="GO:0005737">
    <property type="term" value="C:cytoplasm"/>
    <property type="evidence" value="ECO:0007669"/>
    <property type="project" value="TreeGrafter"/>
</dbReference>
<dbReference type="FunFam" id="3.40.50.300:FF:000156">
    <property type="entry name" value="ATP-dependent DNA helicase recQ"/>
    <property type="match status" value="1"/>
</dbReference>
<keyword evidence="9" id="KW-0862">Zinc</keyword>
<dbReference type="EMBL" id="PVWK01000099">
    <property type="protein sequence ID" value="PSB26817.1"/>
    <property type="molecule type" value="Genomic_DNA"/>
</dbReference>
<evidence type="ECO:0000256" key="3">
    <source>
        <dbReference type="ARBA" id="ARBA00005446"/>
    </source>
</evidence>
<evidence type="ECO:0000256" key="12">
    <source>
        <dbReference type="ARBA" id="ARBA00023172"/>
    </source>
</evidence>
<reference evidence="21 22" key="2">
    <citation type="submission" date="2018-03" db="EMBL/GenBank/DDBJ databases">
        <title>The ancient ancestry and fast evolution of plastids.</title>
        <authorList>
            <person name="Moore K.R."/>
            <person name="Magnabosco C."/>
            <person name="Momper L."/>
            <person name="Gold D.A."/>
            <person name="Bosak T."/>
            <person name="Fournier G.P."/>
        </authorList>
    </citation>
    <scope>NUCLEOTIDE SEQUENCE [LARGE SCALE GENOMIC DNA]</scope>
    <source>
        <strain evidence="21 22">ULC18</strain>
    </source>
</reference>
<dbReference type="GO" id="GO:0043590">
    <property type="term" value="C:bacterial nucleoid"/>
    <property type="evidence" value="ECO:0007669"/>
    <property type="project" value="TreeGrafter"/>
</dbReference>
<dbReference type="GO" id="GO:0030894">
    <property type="term" value="C:replisome"/>
    <property type="evidence" value="ECO:0007669"/>
    <property type="project" value="TreeGrafter"/>
</dbReference>
<dbReference type="InterPro" id="IPR032284">
    <property type="entry name" value="RecQ_Zn-bd"/>
</dbReference>
<evidence type="ECO:0000256" key="8">
    <source>
        <dbReference type="ARBA" id="ARBA00022806"/>
    </source>
</evidence>
<reference evidence="22" key="1">
    <citation type="submission" date="2018-02" db="EMBL/GenBank/DDBJ databases">
        <authorList>
            <person name="Moore K."/>
            <person name="Momper L."/>
        </authorList>
    </citation>
    <scope>NUCLEOTIDE SEQUENCE [LARGE SCALE GENOMIC DNA]</scope>
    <source>
        <strain evidence="22">ULC18</strain>
    </source>
</reference>
<dbReference type="GO" id="GO:0043138">
    <property type="term" value="F:3'-5' DNA helicase activity"/>
    <property type="evidence" value="ECO:0007669"/>
    <property type="project" value="UniProtKB-EC"/>
</dbReference>
<evidence type="ECO:0000256" key="1">
    <source>
        <dbReference type="ARBA" id="ARBA00001946"/>
    </source>
</evidence>
<dbReference type="Pfam" id="PF16124">
    <property type="entry name" value="RecQ_Zn_bind"/>
    <property type="match status" value="1"/>
</dbReference>
<comment type="similarity">
    <text evidence="3">Belongs to the helicase family. RecQ subfamily.</text>
</comment>
<evidence type="ECO:0000256" key="10">
    <source>
        <dbReference type="ARBA" id="ARBA00022840"/>
    </source>
</evidence>
<dbReference type="InterPro" id="IPR006293">
    <property type="entry name" value="DNA_helicase_ATP-dep_RecQ_bac"/>
</dbReference>
<dbReference type="SMART" id="SM00487">
    <property type="entry name" value="DEXDc"/>
    <property type="match status" value="1"/>
</dbReference>
<proteinExistence type="inferred from homology"/>
<dbReference type="Pfam" id="PF00271">
    <property type="entry name" value="Helicase_C"/>
    <property type="match status" value="1"/>
</dbReference>
<evidence type="ECO:0000256" key="7">
    <source>
        <dbReference type="ARBA" id="ARBA00022801"/>
    </source>
</evidence>
<dbReference type="SUPFAM" id="SSF47819">
    <property type="entry name" value="HRDC-like"/>
    <property type="match status" value="1"/>
</dbReference>
<evidence type="ECO:0000256" key="5">
    <source>
        <dbReference type="ARBA" id="ARBA00022741"/>
    </source>
</evidence>
<dbReference type="Gene3D" id="1.10.10.10">
    <property type="entry name" value="Winged helix-like DNA-binding domain superfamily/Winged helix DNA-binding domain"/>
    <property type="match status" value="1"/>
</dbReference>
<dbReference type="GO" id="GO:0005524">
    <property type="term" value="F:ATP binding"/>
    <property type="evidence" value="ECO:0007669"/>
    <property type="project" value="UniProtKB-KW"/>
</dbReference>
<keyword evidence="4" id="KW-0479">Metal-binding</keyword>
<evidence type="ECO:0000313" key="21">
    <source>
        <dbReference type="EMBL" id="PSB26817.1"/>
    </source>
</evidence>
<keyword evidence="12" id="KW-0233">DNA recombination</keyword>
<name>A0A2T1E266_9CYAN</name>
<evidence type="ECO:0000256" key="4">
    <source>
        <dbReference type="ARBA" id="ARBA00022723"/>
    </source>
</evidence>
<dbReference type="SMART" id="SM00490">
    <property type="entry name" value="HELICc"/>
    <property type="match status" value="1"/>
</dbReference>
<dbReference type="InterPro" id="IPR036388">
    <property type="entry name" value="WH-like_DNA-bd_sf"/>
</dbReference>
<dbReference type="InterPro" id="IPR001650">
    <property type="entry name" value="Helicase_C-like"/>
</dbReference>
<keyword evidence="8 21" id="KW-0347">Helicase</keyword>
<dbReference type="RefSeq" id="WP_106257731.1">
    <property type="nucleotide sequence ID" value="NZ_CAWNSW010000139.1"/>
</dbReference>
<dbReference type="InterPro" id="IPR010997">
    <property type="entry name" value="HRDC-like_sf"/>
</dbReference>
<evidence type="ECO:0000313" key="22">
    <source>
        <dbReference type="Proteomes" id="UP000239576"/>
    </source>
</evidence>
<comment type="cofactor">
    <cofactor evidence="1">
        <name>Mg(2+)</name>
        <dbReference type="ChEBI" id="CHEBI:18420"/>
    </cofactor>
</comment>
<dbReference type="GO" id="GO:0006260">
    <property type="term" value="P:DNA replication"/>
    <property type="evidence" value="ECO:0007669"/>
    <property type="project" value="InterPro"/>
</dbReference>
<keyword evidence="5" id="KW-0547">Nucleotide-binding</keyword>
<dbReference type="SMART" id="SM00956">
    <property type="entry name" value="RQC"/>
    <property type="match status" value="1"/>
</dbReference>
<comment type="caution">
    <text evidence="21">The sequence shown here is derived from an EMBL/GenBank/DDBJ whole genome shotgun (WGS) entry which is preliminary data.</text>
</comment>
<keyword evidence="6" id="KW-0227">DNA damage</keyword>
<dbReference type="Pfam" id="PF09382">
    <property type="entry name" value="RQC"/>
    <property type="match status" value="1"/>
</dbReference>
<dbReference type="SMART" id="SM00341">
    <property type="entry name" value="HRDC"/>
    <property type="match status" value="1"/>
</dbReference>
<dbReference type="NCBIfam" id="TIGR00614">
    <property type="entry name" value="recQ_fam"/>
    <property type="match status" value="1"/>
</dbReference>
<dbReference type="NCBIfam" id="TIGR01389">
    <property type="entry name" value="recQ"/>
    <property type="match status" value="1"/>
</dbReference>
<keyword evidence="11" id="KW-0238">DNA-binding</keyword>
<keyword evidence="13" id="KW-0234">DNA repair</keyword>
<dbReference type="Gene3D" id="1.10.150.80">
    <property type="entry name" value="HRDC domain"/>
    <property type="match status" value="1"/>
</dbReference>
<evidence type="ECO:0000259" key="20">
    <source>
        <dbReference type="PROSITE" id="PS51194"/>
    </source>
</evidence>
<dbReference type="InterPro" id="IPR002121">
    <property type="entry name" value="HRDC_dom"/>
</dbReference>
<dbReference type="PANTHER" id="PTHR13710:SF105">
    <property type="entry name" value="ATP-DEPENDENT DNA HELICASE Q1"/>
    <property type="match status" value="1"/>
</dbReference>
<keyword evidence="7" id="KW-0378">Hydrolase</keyword>
<dbReference type="Pfam" id="PF00270">
    <property type="entry name" value="DEAD"/>
    <property type="match status" value="1"/>
</dbReference>
<dbReference type="InterPro" id="IPR004589">
    <property type="entry name" value="DNA_helicase_ATP-dep_RecQ"/>
</dbReference>
<organism evidence="21 22">
    <name type="scientific">Stenomitos frigidus ULC18</name>
    <dbReference type="NCBI Taxonomy" id="2107698"/>
    <lineage>
        <taxon>Bacteria</taxon>
        <taxon>Bacillati</taxon>
        <taxon>Cyanobacteriota</taxon>
        <taxon>Cyanophyceae</taxon>
        <taxon>Leptolyngbyales</taxon>
        <taxon>Leptolyngbyaceae</taxon>
        <taxon>Stenomitos</taxon>
    </lineage>
</organism>
<evidence type="ECO:0000259" key="18">
    <source>
        <dbReference type="PROSITE" id="PS50967"/>
    </source>
</evidence>
<dbReference type="GO" id="GO:0046872">
    <property type="term" value="F:metal ion binding"/>
    <property type="evidence" value="ECO:0007669"/>
    <property type="project" value="UniProtKB-KW"/>
</dbReference>
<comment type="catalytic activity">
    <reaction evidence="15">
        <text>Couples ATP hydrolysis with the unwinding of duplex DNA by translocating in the 3'-5' direction.</text>
        <dbReference type="EC" id="5.6.2.4"/>
    </reaction>
</comment>
<dbReference type="GO" id="GO:0003677">
    <property type="term" value="F:DNA binding"/>
    <property type="evidence" value="ECO:0007669"/>
    <property type="project" value="UniProtKB-KW"/>
</dbReference>